<accession>A0AAV7UYC3</accession>
<sequence length="124" mass="13590">MKGSLWVEPLNEVQEGVISCRYLVSEHEVCTREFTSDSARSSTCTAHEQMSLAAHPHETPPMTSVRGSTDDQRGAQRTNKPVNAPPGSEIRGNALHTLSMQIWLQGTVCTLIPTPERHLRAPGS</sequence>
<proteinExistence type="predicted"/>
<comment type="caution">
    <text evidence="2">The sequence shown here is derived from an EMBL/GenBank/DDBJ whole genome shotgun (WGS) entry which is preliminary data.</text>
</comment>
<dbReference type="Proteomes" id="UP001066276">
    <property type="component" value="Chromosome 2_2"/>
</dbReference>
<organism evidence="2 3">
    <name type="scientific">Pleurodeles waltl</name>
    <name type="common">Iberian ribbed newt</name>
    <dbReference type="NCBI Taxonomy" id="8319"/>
    <lineage>
        <taxon>Eukaryota</taxon>
        <taxon>Metazoa</taxon>
        <taxon>Chordata</taxon>
        <taxon>Craniata</taxon>
        <taxon>Vertebrata</taxon>
        <taxon>Euteleostomi</taxon>
        <taxon>Amphibia</taxon>
        <taxon>Batrachia</taxon>
        <taxon>Caudata</taxon>
        <taxon>Salamandroidea</taxon>
        <taxon>Salamandridae</taxon>
        <taxon>Pleurodelinae</taxon>
        <taxon>Pleurodeles</taxon>
    </lineage>
</organism>
<dbReference type="AlphaFoldDB" id="A0AAV7UYC3"/>
<keyword evidence="3" id="KW-1185">Reference proteome</keyword>
<feature type="region of interest" description="Disordered" evidence="1">
    <location>
        <begin position="35"/>
        <end position="92"/>
    </location>
</feature>
<reference evidence="2" key="1">
    <citation type="journal article" date="2022" name="bioRxiv">
        <title>Sequencing and chromosome-scale assembly of the giantPleurodeles waltlgenome.</title>
        <authorList>
            <person name="Brown T."/>
            <person name="Elewa A."/>
            <person name="Iarovenko S."/>
            <person name="Subramanian E."/>
            <person name="Araus A.J."/>
            <person name="Petzold A."/>
            <person name="Susuki M."/>
            <person name="Suzuki K.-i.T."/>
            <person name="Hayashi T."/>
            <person name="Toyoda A."/>
            <person name="Oliveira C."/>
            <person name="Osipova E."/>
            <person name="Leigh N.D."/>
            <person name="Simon A."/>
            <person name="Yun M.H."/>
        </authorList>
    </citation>
    <scope>NUCLEOTIDE SEQUENCE</scope>
    <source>
        <strain evidence="2">20211129_DDA</strain>
        <tissue evidence="2">Liver</tissue>
    </source>
</reference>
<name>A0AAV7UYC3_PLEWA</name>
<evidence type="ECO:0000313" key="2">
    <source>
        <dbReference type="EMBL" id="KAJ1194105.1"/>
    </source>
</evidence>
<dbReference type="EMBL" id="JANPWB010000004">
    <property type="protein sequence ID" value="KAJ1194105.1"/>
    <property type="molecule type" value="Genomic_DNA"/>
</dbReference>
<protein>
    <submittedName>
        <fullName evidence="2">Uncharacterized protein</fullName>
    </submittedName>
</protein>
<evidence type="ECO:0000313" key="3">
    <source>
        <dbReference type="Proteomes" id="UP001066276"/>
    </source>
</evidence>
<gene>
    <name evidence="2" type="ORF">NDU88_003400</name>
</gene>
<feature type="compositionally biased region" description="Polar residues" evidence="1">
    <location>
        <begin position="36"/>
        <end position="48"/>
    </location>
</feature>
<evidence type="ECO:0000256" key="1">
    <source>
        <dbReference type="SAM" id="MobiDB-lite"/>
    </source>
</evidence>